<evidence type="ECO:0000313" key="2">
    <source>
        <dbReference type="EMBL" id="QKS72814.1"/>
    </source>
</evidence>
<keyword evidence="3" id="KW-1185">Reference proteome</keyword>
<accession>A0A859FIY5</accession>
<dbReference type="EMBL" id="CP041372">
    <property type="protein sequence ID" value="QKS72814.1"/>
    <property type="molecule type" value="Genomic_DNA"/>
</dbReference>
<protein>
    <submittedName>
        <fullName evidence="2">Uncharacterized protein</fullName>
    </submittedName>
</protein>
<evidence type="ECO:0000313" key="3">
    <source>
        <dbReference type="Proteomes" id="UP000318138"/>
    </source>
</evidence>
<organism evidence="2 3">
    <name type="scientific">Paenalkalicoccus suaedae</name>
    <dbReference type="NCBI Taxonomy" id="2592382"/>
    <lineage>
        <taxon>Bacteria</taxon>
        <taxon>Bacillati</taxon>
        <taxon>Bacillota</taxon>
        <taxon>Bacilli</taxon>
        <taxon>Bacillales</taxon>
        <taxon>Bacillaceae</taxon>
        <taxon>Paenalkalicoccus</taxon>
    </lineage>
</organism>
<dbReference type="Proteomes" id="UP000318138">
    <property type="component" value="Chromosome"/>
</dbReference>
<keyword evidence="1" id="KW-0472">Membrane</keyword>
<evidence type="ECO:0000256" key="1">
    <source>
        <dbReference type="SAM" id="Phobius"/>
    </source>
</evidence>
<dbReference type="AlphaFoldDB" id="A0A859FIY5"/>
<keyword evidence="1" id="KW-1133">Transmembrane helix</keyword>
<sequence length="50" mass="5218">MAVIAVIFITLFDLAGGGSVIPSFLGGLTGIAVVLLINALYISKKKQRID</sequence>
<proteinExistence type="predicted"/>
<dbReference type="RefSeq" id="WP_176010781.1">
    <property type="nucleotide sequence ID" value="NZ_CP041372.2"/>
</dbReference>
<gene>
    <name evidence="2" type="ORF">FLK61_40095</name>
</gene>
<reference evidence="3" key="1">
    <citation type="submission" date="2019-07" db="EMBL/GenBank/DDBJ databases">
        <title>Bacillus alkalisoli sp. nov. isolated from saline soil.</title>
        <authorList>
            <person name="Sun J.-Q."/>
            <person name="Xu L."/>
        </authorList>
    </citation>
    <scope>NUCLEOTIDE SEQUENCE [LARGE SCALE GENOMIC DNA]</scope>
    <source>
        <strain evidence="3">M4U3P1</strain>
    </source>
</reference>
<keyword evidence="1" id="KW-0812">Transmembrane</keyword>
<feature type="transmembrane region" description="Helical" evidence="1">
    <location>
        <begin position="27"/>
        <end position="43"/>
    </location>
</feature>
<name>A0A859FIY5_9BACI</name>
<dbReference type="KEGG" id="psua:FLK61_40095"/>